<organism evidence="3 4">
    <name type="scientific">Nocardia carnea</name>
    <dbReference type="NCBI Taxonomy" id="37328"/>
    <lineage>
        <taxon>Bacteria</taxon>
        <taxon>Bacillati</taxon>
        <taxon>Actinomycetota</taxon>
        <taxon>Actinomycetes</taxon>
        <taxon>Mycobacteriales</taxon>
        <taxon>Nocardiaceae</taxon>
        <taxon>Nocardia</taxon>
    </lineage>
</organism>
<dbReference type="InterPro" id="IPR024726">
    <property type="entry name" value="FhuF_C"/>
</dbReference>
<evidence type="ECO:0000313" key="4">
    <source>
        <dbReference type="Proteomes" id="UP001611263"/>
    </source>
</evidence>
<comment type="caution">
    <text evidence="3">The sequence shown here is derived from an EMBL/GenBank/DDBJ whole genome shotgun (WGS) entry which is preliminary data.</text>
</comment>
<sequence>MAVVAQSSDVVKAAPGQMLADETWLAARIADLNASWRTDSMRVGATLWWCMTASALVEPVVRALVRDTPIAPPALNRLELSLRPDGTVEKVRILDADADADALRSKHRRTAGTRTPRNRAAGDDRPAAGNSDGPDSGRSTATVHAAQPCGTAGQTRVCDQVSPEFGDVPGALRATLATVIDRLAAVSGVRAPALWAVVTDVVASWAVDARAPEIGQRLAAELGPALPAPRFVDIAGRTFVRRASCCLVYEAPRCEKCVSCPKRPPAERAALLADYTRHS</sequence>
<protein>
    <submittedName>
        <fullName evidence="3">(2Fe-2S)-binding protein</fullName>
    </submittedName>
</protein>
<proteinExistence type="predicted"/>
<evidence type="ECO:0000313" key="3">
    <source>
        <dbReference type="EMBL" id="MFI1459795.1"/>
    </source>
</evidence>
<evidence type="ECO:0000256" key="1">
    <source>
        <dbReference type="SAM" id="MobiDB-lite"/>
    </source>
</evidence>
<accession>A0ABW7TFI3</accession>
<keyword evidence="4" id="KW-1185">Reference proteome</keyword>
<dbReference type="GeneID" id="93505963"/>
<gene>
    <name evidence="3" type="ORF">ACH4WX_03630</name>
</gene>
<feature type="domain" description="Ferric siderophore reductase C-terminal" evidence="2">
    <location>
        <begin position="242"/>
        <end position="262"/>
    </location>
</feature>
<dbReference type="Proteomes" id="UP001611263">
    <property type="component" value="Unassembled WGS sequence"/>
</dbReference>
<dbReference type="Pfam" id="PF11575">
    <property type="entry name" value="FhuF_C"/>
    <property type="match status" value="1"/>
</dbReference>
<dbReference type="EMBL" id="JBIRUQ010000001">
    <property type="protein sequence ID" value="MFI1459795.1"/>
    <property type="molecule type" value="Genomic_DNA"/>
</dbReference>
<name>A0ABW7TFI3_9NOCA</name>
<feature type="region of interest" description="Disordered" evidence="1">
    <location>
        <begin position="103"/>
        <end position="144"/>
    </location>
</feature>
<evidence type="ECO:0000259" key="2">
    <source>
        <dbReference type="Pfam" id="PF11575"/>
    </source>
</evidence>
<dbReference type="RefSeq" id="WP_033241555.1">
    <property type="nucleotide sequence ID" value="NZ_JBIRUQ010000001.1"/>
</dbReference>
<reference evidence="3 4" key="1">
    <citation type="submission" date="2024-10" db="EMBL/GenBank/DDBJ databases">
        <title>The Natural Products Discovery Center: Release of the First 8490 Sequenced Strains for Exploring Actinobacteria Biosynthetic Diversity.</title>
        <authorList>
            <person name="Kalkreuter E."/>
            <person name="Kautsar S.A."/>
            <person name="Yang D."/>
            <person name="Bader C.D."/>
            <person name="Teijaro C.N."/>
            <person name="Fluegel L."/>
            <person name="Davis C.M."/>
            <person name="Simpson J.R."/>
            <person name="Lauterbach L."/>
            <person name="Steele A.D."/>
            <person name="Gui C."/>
            <person name="Meng S."/>
            <person name="Li G."/>
            <person name="Viehrig K."/>
            <person name="Ye F."/>
            <person name="Su P."/>
            <person name="Kiefer A.F."/>
            <person name="Nichols A."/>
            <person name="Cepeda A.J."/>
            <person name="Yan W."/>
            <person name="Fan B."/>
            <person name="Jiang Y."/>
            <person name="Adhikari A."/>
            <person name="Zheng C.-J."/>
            <person name="Schuster L."/>
            <person name="Cowan T.M."/>
            <person name="Smanski M.J."/>
            <person name="Chevrette M.G."/>
            <person name="De Carvalho L.P.S."/>
            <person name="Shen B."/>
        </authorList>
    </citation>
    <scope>NUCLEOTIDE SEQUENCE [LARGE SCALE GENOMIC DNA]</scope>
    <source>
        <strain evidence="3 4">NPDC020568</strain>
    </source>
</reference>